<gene>
    <name evidence="1" type="ORF">M8A51_24255</name>
</gene>
<accession>A0ABT0YV78</accession>
<evidence type="ECO:0000313" key="1">
    <source>
        <dbReference type="EMBL" id="MCM5682657.1"/>
    </source>
</evidence>
<dbReference type="SUPFAM" id="SSF54427">
    <property type="entry name" value="NTF2-like"/>
    <property type="match status" value="1"/>
</dbReference>
<dbReference type="InterPro" id="IPR032710">
    <property type="entry name" value="NTF2-like_dom_sf"/>
</dbReference>
<protein>
    <recommendedName>
        <fullName evidence="3">SnoaL-like domain-containing protein</fullName>
    </recommendedName>
</protein>
<comment type="caution">
    <text evidence="1">The sequence shown here is derived from an EMBL/GenBank/DDBJ whole genome shotgun (WGS) entry which is preliminary data.</text>
</comment>
<evidence type="ECO:0000313" key="2">
    <source>
        <dbReference type="Proteomes" id="UP001165541"/>
    </source>
</evidence>
<keyword evidence="2" id="KW-1185">Reference proteome</keyword>
<dbReference type="EMBL" id="JAMKFE010000021">
    <property type="protein sequence ID" value="MCM5682657.1"/>
    <property type="molecule type" value="Genomic_DNA"/>
</dbReference>
<name>A0ABT0YV78_9BURK</name>
<reference evidence="1" key="1">
    <citation type="submission" date="2022-05" db="EMBL/GenBank/DDBJ databases">
        <title>Schlegelella sp. nov., isolated from mangrove soil.</title>
        <authorList>
            <person name="Liu Y."/>
            <person name="Ge X."/>
            <person name="Liu W."/>
        </authorList>
    </citation>
    <scope>NUCLEOTIDE SEQUENCE</scope>
    <source>
        <strain evidence="1">S2-27</strain>
    </source>
</reference>
<dbReference type="Proteomes" id="UP001165541">
    <property type="component" value="Unassembled WGS sequence"/>
</dbReference>
<sequence>MVTHQTPEAVLRTYLRSKDENRPHLTPRVFTDDAVLHVHLRTGSIAFPSVTRGRCKITDVLVSSFAMSYENVYTYCMAKPADGVDRYACDWMVVMTEKTSGSVRVGCGRYDWGFDAARSGLADRLVITIEQMLALPPAEQAAVFRWVDTLAYPWTTPAQVAAGAPDIAPLAPVVQYLAGTEARDRQS</sequence>
<proteinExistence type="predicted"/>
<evidence type="ECO:0008006" key="3">
    <source>
        <dbReference type="Google" id="ProtNLM"/>
    </source>
</evidence>
<dbReference type="RefSeq" id="WP_251781201.1">
    <property type="nucleotide sequence ID" value="NZ_JAMKFE010000021.1"/>
</dbReference>
<organism evidence="1 2">
    <name type="scientific">Caldimonas mangrovi</name>
    <dbReference type="NCBI Taxonomy" id="2944811"/>
    <lineage>
        <taxon>Bacteria</taxon>
        <taxon>Pseudomonadati</taxon>
        <taxon>Pseudomonadota</taxon>
        <taxon>Betaproteobacteria</taxon>
        <taxon>Burkholderiales</taxon>
        <taxon>Sphaerotilaceae</taxon>
        <taxon>Caldimonas</taxon>
    </lineage>
</organism>